<dbReference type="Proteomes" id="UP000234681">
    <property type="component" value="Chromosome 17"/>
</dbReference>
<protein>
    <submittedName>
        <fullName evidence="1">RCG44023</fullName>
    </submittedName>
</protein>
<dbReference type="EMBL" id="CH473977">
    <property type="protein sequence ID" value="EDL98293.1"/>
    <property type="molecule type" value="Genomic_DNA"/>
</dbReference>
<accession>A6J7E3</accession>
<sequence>MCGQRTVGLRGAALEQKWCRGLSKPLKSHPEICTVGLLSSLPQAYMYWCM</sequence>
<evidence type="ECO:0000313" key="2">
    <source>
        <dbReference type="Proteomes" id="UP000234681"/>
    </source>
</evidence>
<name>A6J7E3_RAT</name>
<dbReference type="AlphaFoldDB" id="A6J7E3"/>
<gene>
    <name evidence="1" type="ORF">rCG_44023</name>
</gene>
<organism evidence="1 2">
    <name type="scientific">Rattus norvegicus</name>
    <name type="common">Rat</name>
    <dbReference type="NCBI Taxonomy" id="10116"/>
    <lineage>
        <taxon>Eukaryota</taxon>
        <taxon>Metazoa</taxon>
        <taxon>Chordata</taxon>
        <taxon>Craniata</taxon>
        <taxon>Vertebrata</taxon>
        <taxon>Euteleostomi</taxon>
        <taxon>Mammalia</taxon>
        <taxon>Eutheria</taxon>
        <taxon>Euarchontoglires</taxon>
        <taxon>Glires</taxon>
        <taxon>Rodentia</taxon>
        <taxon>Myomorpha</taxon>
        <taxon>Muroidea</taxon>
        <taxon>Muridae</taxon>
        <taxon>Murinae</taxon>
        <taxon>Rattus</taxon>
    </lineage>
</organism>
<reference evidence="2" key="1">
    <citation type="submission" date="2005-09" db="EMBL/GenBank/DDBJ databases">
        <authorList>
            <person name="Mural R.J."/>
            <person name="Li P.W."/>
            <person name="Adams M.D."/>
            <person name="Amanatides P.G."/>
            <person name="Baden-Tillson H."/>
            <person name="Barnstead M."/>
            <person name="Chin S.H."/>
            <person name="Dew I."/>
            <person name="Evans C.A."/>
            <person name="Ferriera S."/>
            <person name="Flanigan M."/>
            <person name="Fosler C."/>
            <person name="Glodek A."/>
            <person name="Gu Z."/>
            <person name="Holt R.A."/>
            <person name="Jennings D."/>
            <person name="Kraft C.L."/>
            <person name="Lu F."/>
            <person name="Nguyen T."/>
            <person name="Nusskern D.R."/>
            <person name="Pfannkoch C.M."/>
            <person name="Sitter C."/>
            <person name="Sutton G.G."/>
            <person name="Venter J.C."/>
            <person name="Wang Z."/>
            <person name="Woodage T."/>
            <person name="Zheng X.H."/>
            <person name="Zhong F."/>
        </authorList>
    </citation>
    <scope>NUCLEOTIDE SEQUENCE [LARGE SCALE GENOMIC DNA]</scope>
    <source>
        <strain>BN</strain>
        <strain evidence="2">Sprague-Dawley</strain>
    </source>
</reference>
<proteinExistence type="predicted"/>
<evidence type="ECO:0000313" key="1">
    <source>
        <dbReference type="EMBL" id="EDL98293.1"/>
    </source>
</evidence>